<organism evidence="1 2">
    <name type="scientific">Schistosoma margrebowiei</name>
    <dbReference type="NCBI Taxonomy" id="48269"/>
    <lineage>
        <taxon>Eukaryota</taxon>
        <taxon>Metazoa</taxon>
        <taxon>Spiralia</taxon>
        <taxon>Lophotrochozoa</taxon>
        <taxon>Platyhelminthes</taxon>
        <taxon>Trematoda</taxon>
        <taxon>Digenea</taxon>
        <taxon>Strigeidida</taxon>
        <taxon>Schistosomatoidea</taxon>
        <taxon>Schistosomatidae</taxon>
        <taxon>Schistosoma</taxon>
    </lineage>
</organism>
<proteinExistence type="predicted"/>
<evidence type="ECO:0000313" key="1">
    <source>
        <dbReference type="EMBL" id="VDO61234.1"/>
    </source>
</evidence>
<protein>
    <submittedName>
        <fullName evidence="1">Uncharacterized protein</fullName>
    </submittedName>
</protein>
<dbReference type="AlphaFoldDB" id="A0A183LKM1"/>
<accession>A0A183LKM1</accession>
<name>A0A183LKM1_9TREM</name>
<keyword evidence="2" id="KW-1185">Reference proteome</keyword>
<reference evidence="1 2" key="1">
    <citation type="submission" date="2018-11" db="EMBL/GenBank/DDBJ databases">
        <authorList>
            <consortium name="Pathogen Informatics"/>
        </authorList>
    </citation>
    <scope>NUCLEOTIDE SEQUENCE [LARGE SCALE GENOMIC DNA]</scope>
    <source>
        <strain evidence="1 2">Zambia</strain>
    </source>
</reference>
<gene>
    <name evidence="1" type="ORF">SMRZ_LOCUS4346</name>
</gene>
<dbReference type="EMBL" id="UZAI01001371">
    <property type="protein sequence ID" value="VDO61234.1"/>
    <property type="molecule type" value="Genomic_DNA"/>
</dbReference>
<dbReference type="Proteomes" id="UP000277204">
    <property type="component" value="Unassembled WGS sequence"/>
</dbReference>
<sequence>MCFVFRKSSMKPKGTCLTRIFILDTSECGDLQSNDIYLKGLLNVLPLLLIPKAPWVSISINFCSAEVLLFSAVIKIMLRIIRRGKRIPPRNEEKVDLD</sequence>
<evidence type="ECO:0000313" key="2">
    <source>
        <dbReference type="Proteomes" id="UP000277204"/>
    </source>
</evidence>